<sequence length="84" mass="9862">MKLGVELAVLRRRLAVALHLDEWREVLAGNLEDETNDDREWVIVYRTANGYCCFYRGRPVEFGEFSDVQSWSAEMDVRPYFMGL</sequence>
<dbReference type="AlphaFoldDB" id="A0A103ZVG7"/>
<dbReference type="EMBL" id="LOYH01000023">
    <property type="protein sequence ID" value="KVK86865.1"/>
    <property type="molecule type" value="Genomic_DNA"/>
</dbReference>
<name>A0A103ZVG7_BURCE</name>
<accession>A0A103ZVG7</accession>
<evidence type="ECO:0000313" key="1">
    <source>
        <dbReference type="EMBL" id="KVK86865.1"/>
    </source>
</evidence>
<dbReference type="Proteomes" id="UP000069001">
    <property type="component" value="Unassembled WGS sequence"/>
</dbReference>
<reference evidence="1 2" key="1">
    <citation type="submission" date="2015-11" db="EMBL/GenBank/DDBJ databases">
        <title>Expanding the genomic diversity of Burkholderia species for the development of highly accurate diagnostics.</title>
        <authorList>
            <person name="Sahl J."/>
            <person name="Keim P."/>
            <person name="Wagner D."/>
        </authorList>
    </citation>
    <scope>NUCLEOTIDE SEQUENCE [LARGE SCALE GENOMIC DNA]</scope>
    <source>
        <strain evidence="1 2">MSMB1302</strain>
    </source>
</reference>
<dbReference type="RefSeq" id="WP_059728044.1">
    <property type="nucleotide sequence ID" value="NZ_LOYH01000023.1"/>
</dbReference>
<proteinExistence type="predicted"/>
<comment type="caution">
    <text evidence="1">The sequence shown here is derived from an EMBL/GenBank/DDBJ whole genome shotgun (WGS) entry which is preliminary data.</text>
</comment>
<evidence type="ECO:0000313" key="2">
    <source>
        <dbReference type="Proteomes" id="UP000069001"/>
    </source>
</evidence>
<organism evidence="1 2">
    <name type="scientific">Burkholderia cepacia</name>
    <name type="common">Pseudomonas cepacia</name>
    <dbReference type="NCBI Taxonomy" id="292"/>
    <lineage>
        <taxon>Bacteria</taxon>
        <taxon>Pseudomonadati</taxon>
        <taxon>Pseudomonadota</taxon>
        <taxon>Betaproteobacteria</taxon>
        <taxon>Burkholderiales</taxon>
        <taxon>Burkholderiaceae</taxon>
        <taxon>Burkholderia</taxon>
        <taxon>Burkholderia cepacia complex</taxon>
    </lineage>
</organism>
<protein>
    <submittedName>
        <fullName evidence="1">Uncharacterized protein</fullName>
    </submittedName>
</protein>
<gene>
    <name evidence="1" type="ORF">WS90_05750</name>
</gene>